<feature type="transmembrane region" description="Helical" evidence="1">
    <location>
        <begin position="83"/>
        <end position="104"/>
    </location>
</feature>
<dbReference type="Proteomes" id="UP000184310">
    <property type="component" value="Unassembled WGS sequence"/>
</dbReference>
<dbReference type="STRING" id="1121302.SAMN02745163_01212"/>
<protein>
    <submittedName>
        <fullName evidence="2">Uncharacterized protein</fullName>
    </submittedName>
</protein>
<evidence type="ECO:0000313" key="2">
    <source>
        <dbReference type="EMBL" id="SHJ06106.1"/>
    </source>
</evidence>
<keyword evidence="1" id="KW-0472">Membrane</keyword>
<evidence type="ECO:0000256" key="1">
    <source>
        <dbReference type="SAM" id="Phobius"/>
    </source>
</evidence>
<feature type="transmembrane region" description="Helical" evidence="1">
    <location>
        <begin position="140"/>
        <end position="158"/>
    </location>
</feature>
<organism evidence="2 3">
    <name type="scientific">Clostridium cavendishii DSM 21758</name>
    <dbReference type="NCBI Taxonomy" id="1121302"/>
    <lineage>
        <taxon>Bacteria</taxon>
        <taxon>Bacillati</taxon>
        <taxon>Bacillota</taxon>
        <taxon>Clostridia</taxon>
        <taxon>Eubacteriales</taxon>
        <taxon>Clostridiaceae</taxon>
        <taxon>Clostridium</taxon>
    </lineage>
</organism>
<dbReference type="AlphaFoldDB" id="A0A1M6G843"/>
<evidence type="ECO:0000313" key="3">
    <source>
        <dbReference type="Proteomes" id="UP000184310"/>
    </source>
</evidence>
<dbReference type="RefSeq" id="WP_072985788.1">
    <property type="nucleotide sequence ID" value="NZ_FQZB01000006.1"/>
</dbReference>
<feature type="transmembrane region" description="Helical" evidence="1">
    <location>
        <begin position="170"/>
        <end position="186"/>
    </location>
</feature>
<accession>A0A1M6G843</accession>
<keyword evidence="1" id="KW-0812">Transmembrane</keyword>
<keyword evidence="3" id="KW-1185">Reference proteome</keyword>
<name>A0A1M6G843_9CLOT</name>
<feature type="transmembrane region" description="Helical" evidence="1">
    <location>
        <begin position="110"/>
        <end position="133"/>
    </location>
</feature>
<gene>
    <name evidence="2" type="ORF">SAMN02745163_01212</name>
</gene>
<keyword evidence="1" id="KW-1133">Transmembrane helix</keyword>
<sequence length="199" mass="22780">MNKYMDINLKKEYLKAYNDVSGALKRSIADKKFLNEVLDDLIEMLYTSQEDGRVIEEVLPKGAKGFIDDIEKTYYKEIPKKDVYLGLLGRSFIYMAIFCLIFYVTHSESMIVLVGIPTGLIYAILMHFIFGNFKNSKLRILVDFMVYVIILGIGSEVFNDVAKERLSDGIILLVIVGFGTIGYIISSKRTILSRTFIRR</sequence>
<reference evidence="2 3" key="1">
    <citation type="submission" date="2016-11" db="EMBL/GenBank/DDBJ databases">
        <authorList>
            <person name="Jaros S."/>
            <person name="Januszkiewicz K."/>
            <person name="Wedrychowicz H."/>
        </authorList>
    </citation>
    <scope>NUCLEOTIDE SEQUENCE [LARGE SCALE GENOMIC DNA]</scope>
    <source>
        <strain evidence="2 3">DSM 21758</strain>
    </source>
</reference>
<dbReference type="EMBL" id="FQZB01000006">
    <property type="protein sequence ID" value="SHJ06106.1"/>
    <property type="molecule type" value="Genomic_DNA"/>
</dbReference>
<proteinExistence type="predicted"/>
<dbReference type="SUPFAM" id="SSF158560">
    <property type="entry name" value="BH3980-like"/>
    <property type="match status" value="1"/>
</dbReference>
<dbReference type="Gene3D" id="1.10.1900.10">
    <property type="entry name" value="c-terminal domain of poly(a) binding protein"/>
    <property type="match status" value="1"/>
</dbReference>